<protein>
    <recommendedName>
        <fullName evidence="3">Lipoprotein</fullName>
    </recommendedName>
</protein>
<name>A0A512N5S0_9HYPH</name>
<comment type="caution">
    <text evidence="1">The sequence shown here is derived from an EMBL/GenBank/DDBJ whole genome shotgun (WGS) entry which is preliminary data.</text>
</comment>
<dbReference type="EMBL" id="BKAJ01000030">
    <property type="protein sequence ID" value="GEP54329.1"/>
    <property type="molecule type" value="Genomic_DNA"/>
</dbReference>
<evidence type="ECO:0000313" key="1">
    <source>
        <dbReference type="EMBL" id="GEP54329.1"/>
    </source>
</evidence>
<dbReference type="AlphaFoldDB" id="A0A512N5S0"/>
<sequence length="103" mass="11102">MRIRILTTIGLGLVVVGCQPPDRKDVSAAGLPPSATCAGYGIGTDTATYTTCVAYQESRAQPSPNESVPPFRLDQYNNRVDAHGYRVDGTGRRFAVQSPYSRP</sequence>
<dbReference type="Proteomes" id="UP000321058">
    <property type="component" value="Unassembled WGS sequence"/>
</dbReference>
<evidence type="ECO:0000313" key="2">
    <source>
        <dbReference type="Proteomes" id="UP000321058"/>
    </source>
</evidence>
<keyword evidence="2" id="KW-1185">Reference proteome</keyword>
<evidence type="ECO:0008006" key="3">
    <source>
        <dbReference type="Google" id="ProtNLM"/>
    </source>
</evidence>
<organism evidence="1 2">
    <name type="scientific">Reyranella soli</name>
    <dbReference type="NCBI Taxonomy" id="1230389"/>
    <lineage>
        <taxon>Bacteria</taxon>
        <taxon>Pseudomonadati</taxon>
        <taxon>Pseudomonadota</taxon>
        <taxon>Alphaproteobacteria</taxon>
        <taxon>Hyphomicrobiales</taxon>
        <taxon>Reyranellaceae</taxon>
        <taxon>Reyranella</taxon>
    </lineage>
</organism>
<dbReference type="PROSITE" id="PS51257">
    <property type="entry name" value="PROKAR_LIPOPROTEIN"/>
    <property type="match status" value="1"/>
</dbReference>
<reference evidence="1 2" key="1">
    <citation type="submission" date="2019-07" db="EMBL/GenBank/DDBJ databases">
        <title>Whole genome shotgun sequence of Reyranella soli NBRC 108950.</title>
        <authorList>
            <person name="Hosoyama A."/>
            <person name="Uohara A."/>
            <person name="Ohji S."/>
            <person name="Ichikawa N."/>
        </authorList>
    </citation>
    <scope>NUCLEOTIDE SEQUENCE [LARGE SCALE GENOMIC DNA]</scope>
    <source>
        <strain evidence="1 2">NBRC 108950</strain>
    </source>
</reference>
<dbReference type="RefSeq" id="WP_147147775.1">
    <property type="nucleotide sequence ID" value="NZ_BKAJ01000030.1"/>
</dbReference>
<dbReference type="OrthoDB" id="8538693at2"/>
<proteinExistence type="predicted"/>
<gene>
    <name evidence="1" type="ORF">RSO01_14950</name>
</gene>
<accession>A0A512N5S0</accession>